<evidence type="ECO:0000313" key="2">
    <source>
        <dbReference type="EMBL" id="SNQ50286.1"/>
    </source>
</evidence>
<evidence type="ECO:0000256" key="1">
    <source>
        <dbReference type="SAM" id="MobiDB-lite"/>
    </source>
</evidence>
<feature type="compositionally biased region" description="Low complexity" evidence="1">
    <location>
        <begin position="105"/>
        <end position="135"/>
    </location>
</feature>
<feature type="region of interest" description="Disordered" evidence="1">
    <location>
        <begin position="55"/>
        <end position="143"/>
    </location>
</feature>
<proteinExistence type="predicted"/>
<gene>
    <name evidence="2" type="ORF">FRACA_4320002</name>
</gene>
<evidence type="ECO:0000313" key="3">
    <source>
        <dbReference type="Proteomes" id="UP000234331"/>
    </source>
</evidence>
<dbReference type="EMBL" id="FZMO01000371">
    <property type="protein sequence ID" value="SNQ50286.1"/>
    <property type="molecule type" value="Genomic_DNA"/>
</dbReference>
<keyword evidence="3" id="KW-1185">Reference proteome</keyword>
<dbReference type="Proteomes" id="UP000234331">
    <property type="component" value="Unassembled WGS sequence"/>
</dbReference>
<reference evidence="2 3" key="1">
    <citation type="submission" date="2017-06" db="EMBL/GenBank/DDBJ databases">
        <authorList>
            <person name="Kim H.J."/>
            <person name="Triplett B.A."/>
        </authorList>
    </citation>
    <scope>NUCLEOTIDE SEQUENCE [LARGE SCALE GENOMIC DNA]</scope>
    <source>
        <strain evidence="2">FRACA_ARgP5</strain>
    </source>
</reference>
<dbReference type="AlphaFoldDB" id="A0A2I2KXA5"/>
<sequence>MSSYRSDWLIRSMSVRDGRAEAPRSAGPDSRRSPTRMVGGSIAADAAGLALVPLRLPPASEGRPAGSLDVPPGPPSSGTGDAAGAPNQETTAPSSPLPLWREGRAAGAAGAERALSHHSAASPPGEADAGAPGEAGAPGPGLG</sequence>
<feature type="region of interest" description="Disordered" evidence="1">
    <location>
        <begin position="1"/>
        <end position="41"/>
    </location>
</feature>
<organism evidence="2 3">
    <name type="scientific">Frankia canadensis</name>
    <dbReference type="NCBI Taxonomy" id="1836972"/>
    <lineage>
        <taxon>Bacteria</taxon>
        <taxon>Bacillati</taxon>
        <taxon>Actinomycetota</taxon>
        <taxon>Actinomycetes</taxon>
        <taxon>Frankiales</taxon>
        <taxon>Frankiaceae</taxon>
        <taxon>Frankia</taxon>
    </lineage>
</organism>
<accession>A0A2I2KXA5</accession>
<protein>
    <submittedName>
        <fullName evidence="2">Uncharacterized protein</fullName>
    </submittedName>
</protein>
<name>A0A2I2KXA5_9ACTN</name>